<feature type="compositionally biased region" description="Basic and acidic residues" evidence="1">
    <location>
        <begin position="106"/>
        <end position="127"/>
    </location>
</feature>
<feature type="compositionally biased region" description="Low complexity" evidence="1">
    <location>
        <begin position="239"/>
        <end position="254"/>
    </location>
</feature>
<dbReference type="Proteomes" id="UP001432027">
    <property type="component" value="Unassembled WGS sequence"/>
</dbReference>
<evidence type="ECO:0000313" key="2">
    <source>
        <dbReference type="EMBL" id="GMS83575.1"/>
    </source>
</evidence>
<reference evidence="2" key="1">
    <citation type="submission" date="2023-10" db="EMBL/GenBank/DDBJ databases">
        <title>Genome assembly of Pristionchus species.</title>
        <authorList>
            <person name="Yoshida K."/>
            <person name="Sommer R.J."/>
        </authorList>
    </citation>
    <scope>NUCLEOTIDE SEQUENCE</scope>
    <source>
        <strain evidence="2">RS0144</strain>
    </source>
</reference>
<feature type="compositionally biased region" description="Acidic residues" evidence="1">
    <location>
        <begin position="54"/>
        <end position="63"/>
    </location>
</feature>
<sequence length="429" mass="46481">PLRDLNLLAVSMDDHRRGSTRRVEVTVVRTDCRRSSMTEASSSSRRSNGGVILSDEDHDDVIDDDVKSSLELPTPPLAPSRQQACRATSPALSTAAAASPMVAHGRQTEKEEEDHHSDGKSEKKGEAMDTSCSPVAGKGHDNGRKREEERGTEKPRPTAATESSCDTCECLPRPSHSDMTIVRHVSTSIDDNGKITVDMPKMLRLTYVDSKKGAAIDQQKKGGSRTGSLASVRSTQHNSSSVSSRFPHSSSSDSLTSLTAFTCSSETGVEPVGDRRRTIFSRLSLARRRASVGFKFTEATRMLQKKRGERSSSSSSSSSSRRSEKRKKKDRKSVGPSGRSNVSKAKSSGSEDKTKEPSVKREETTSEGRIKRAAATAAAAKITAQANEAAAKPAARPRKKQQPVAAKGRTKTAQKKVHFKVNKKKSQDF</sequence>
<feature type="compositionally biased region" description="Basic and acidic residues" evidence="1">
    <location>
        <begin position="349"/>
        <end position="370"/>
    </location>
</feature>
<feature type="compositionally biased region" description="Basic residues" evidence="1">
    <location>
        <begin position="408"/>
        <end position="429"/>
    </location>
</feature>
<feature type="compositionally biased region" description="Basic and acidic residues" evidence="1">
    <location>
        <begin position="138"/>
        <end position="156"/>
    </location>
</feature>
<feature type="compositionally biased region" description="Low complexity" evidence="1">
    <location>
        <begin position="37"/>
        <end position="47"/>
    </location>
</feature>
<gene>
    <name evidence="2" type="ORF">PENTCL1PPCAC_5750</name>
</gene>
<organism evidence="2 3">
    <name type="scientific">Pristionchus entomophagus</name>
    <dbReference type="NCBI Taxonomy" id="358040"/>
    <lineage>
        <taxon>Eukaryota</taxon>
        <taxon>Metazoa</taxon>
        <taxon>Ecdysozoa</taxon>
        <taxon>Nematoda</taxon>
        <taxon>Chromadorea</taxon>
        <taxon>Rhabditida</taxon>
        <taxon>Rhabditina</taxon>
        <taxon>Diplogasteromorpha</taxon>
        <taxon>Diplogasteroidea</taxon>
        <taxon>Neodiplogasteridae</taxon>
        <taxon>Pristionchus</taxon>
    </lineage>
</organism>
<feature type="compositionally biased region" description="Polar residues" evidence="1">
    <location>
        <begin position="226"/>
        <end position="238"/>
    </location>
</feature>
<proteinExistence type="predicted"/>
<comment type="caution">
    <text evidence="2">The sequence shown here is derived from an EMBL/GenBank/DDBJ whole genome shotgun (WGS) entry which is preliminary data.</text>
</comment>
<feature type="compositionally biased region" description="Low complexity" evidence="1">
    <location>
        <begin position="311"/>
        <end position="320"/>
    </location>
</feature>
<feature type="region of interest" description="Disordered" evidence="1">
    <location>
        <begin position="212"/>
        <end position="254"/>
    </location>
</feature>
<dbReference type="EMBL" id="BTSX01000002">
    <property type="protein sequence ID" value="GMS83575.1"/>
    <property type="molecule type" value="Genomic_DNA"/>
</dbReference>
<feature type="compositionally biased region" description="Low complexity" evidence="1">
    <location>
        <begin position="87"/>
        <end position="100"/>
    </location>
</feature>
<feature type="region of interest" description="Disordered" evidence="1">
    <location>
        <begin position="33"/>
        <end position="168"/>
    </location>
</feature>
<name>A0AAV5SM12_9BILA</name>
<accession>A0AAV5SM12</accession>
<evidence type="ECO:0000313" key="3">
    <source>
        <dbReference type="Proteomes" id="UP001432027"/>
    </source>
</evidence>
<feature type="non-terminal residue" evidence="2">
    <location>
        <position position="429"/>
    </location>
</feature>
<feature type="compositionally biased region" description="Low complexity" evidence="1">
    <location>
        <begin position="373"/>
        <end position="394"/>
    </location>
</feature>
<evidence type="ECO:0000256" key="1">
    <source>
        <dbReference type="SAM" id="MobiDB-lite"/>
    </source>
</evidence>
<feature type="non-terminal residue" evidence="2">
    <location>
        <position position="1"/>
    </location>
</feature>
<dbReference type="AlphaFoldDB" id="A0AAV5SM12"/>
<keyword evidence="3" id="KW-1185">Reference proteome</keyword>
<feature type="region of interest" description="Disordered" evidence="1">
    <location>
        <begin position="301"/>
        <end position="429"/>
    </location>
</feature>
<feature type="compositionally biased region" description="Polar residues" evidence="1">
    <location>
        <begin position="338"/>
        <end position="348"/>
    </location>
</feature>
<protein>
    <submittedName>
        <fullName evidence="2">Uncharacterized protein</fullName>
    </submittedName>
</protein>